<evidence type="ECO:0000256" key="6">
    <source>
        <dbReference type="ARBA" id="ARBA00037932"/>
    </source>
</evidence>
<dbReference type="InterPro" id="IPR004498">
    <property type="entry name" value="Ribosomal_PrmA_MeTrfase"/>
</dbReference>
<dbReference type="Proteomes" id="UP001152523">
    <property type="component" value="Unassembled WGS sequence"/>
</dbReference>
<evidence type="ECO:0000256" key="4">
    <source>
        <dbReference type="ARBA" id="ARBA00022679"/>
    </source>
</evidence>
<dbReference type="HAMAP" id="MF_00735">
    <property type="entry name" value="Methyltr_PrmA"/>
    <property type="match status" value="1"/>
</dbReference>
<reference evidence="10" key="1">
    <citation type="submission" date="2022-07" db="EMBL/GenBank/DDBJ databases">
        <authorList>
            <person name="Macas J."/>
            <person name="Novak P."/>
            <person name="Neumann P."/>
        </authorList>
    </citation>
    <scope>NUCLEOTIDE SEQUENCE</scope>
</reference>
<evidence type="ECO:0000256" key="3">
    <source>
        <dbReference type="ARBA" id="ARBA00022603"/>
    </source>
</evidence>
<accession>A0AAV0E7B6</accession>
<evidence type="ECO:0000256" key="7">
    <source>
        <dbReference type="ARBA" id="ARBA00041867"/>
    </source>
</evidence>
<evidence type="ECO:0000256" key="1">
    <source>
        <dbReference type="ARBA" id="ARBA00009741"/>
    </source>
</evidence>
<name>A0AAV0E7B6_9ASTE</name>
<dbReference type="Gene3D" id="3.40.50.150">
    <property type="entry name" value="Vaccinia Virus protein VP39"/>
    <property type="match status" value="1"/>
</dbReference>
<protein>
    <recommendedName>
        <fullName evidence="8">ETFB lysine methyltransferase</fullName>
    </recommendedName>
    <alternativeName>
        <fullName evidence="7">Protein N-lysine methyltransferase METTL20</fullName>
    </alternativeName>
</protein>
<dbReference type="PANTHER" id="PTHR43648">
    <property type="entry name" value="ELECTRON TRANSFER FLAVOPROTEIN BETA SUBUNIT LYSINE METHYLTRANSFERASE"/>
    <property type="match status" value="1"/>
</dbReference>
<evidence type="ECO:0000256" key="5">
    <source>
        <dbReference type="ARBA" id="ARBA00022691"/>
    </source>
</evidence>
<gene>
    <name evidence="10" type="ORF">CEPIT_LOCUS21505</name>
    <name evidence="11" type="ORF">CEPIT_LOCUS44435</name>
</gene>
<evidence type="ECO:0000256" key="2">
    <source>
        <dbReference type="ARBA" id="ARBA00022490"/>
    </source>
</evidence>
<evidence type="ECO:0000313" key="12">
    <source>
        <dbReference type="Proteomes" id="UP001152523"/>
    </source>
</evidence>
<dbReference type="GO" id="GO:0016279">
    <property type="term" value="F:protein-lysine N-methyltransferase activity"/>
    <property type="evidence" value="ECO:0007669"/>
    <property type="project" value="TreeGrafter"/>
</dbReference>
<dbReference type="GO" id="GO:0005739">
    <property type="term" value="C:mitochondrion"/>
    <property type="evidence" value="ECO:0007669"/>
    <property type="project" value="TreeGrafter"/>
</dbReference>
<evidence type="ECO:0000256" key="8">
    <source>
        <dbReference type="ARBA" id="ARBA00042266"/>
    </source>
</evidence>
<keyword evidence="4" id="KW-0808">Transferase</keyword>
<organism evidence="10 12">
    <name type="scientific">Cuscuta epithymum</name>
    <dbReference type="NCBI Taxonomy" id="186058"/>
    <lineage>
        <taxon>Eukaryota</taxon>
        <taxon>Viridiplantae</taxon>
        <taxon>Streptophyta</taxon>
        <taxon>Embryophyta</taxon>
        <taxon>Tracheophyta</taxon>
        <taxon>Spermatophyta</taxon>
        <taxon>Magnoliopsida</taxon>
        <taxon>eudicotyledons</taxon>
        <taxon>Gunneridae</taxon>
        <taxon>Pentapetalae</taxon>
        <taxon>asterids</taxon>
        <taxon>lamiids</taxon>
        <taxon>Solanales</taxon>
        <taxon>Convolvulaceae</taxon>
        <taxon>Cuscuteae</taxon>
        <taxon>Cuscuta</taxon>
        <taxon>Cuscuta subgen. Cuscuta</taxon>
    </lineage>
</organism>
<evidence type="ECO:0000313" key="10">
    <source>
        <dbReference type="EMBL" id="CAH9116493.1"/>
    </source>
</evidence>
<keyword evidence="2" id="KW-0963">Cytoplasm</keyword>
<dbReference type="EMBL" id="CAMAPF010001165">
    <property type="protein sequence ID" value="CAH9148336.1"/>
    <property type="molecule type" value="Genomic_DNA"/>
</dbReference>
<dbReference type="InterPro" id="IPR029063">
    <property type="entry name" value="SAM-dependent_MTases_sf"/>
</dbReference>
<keyword evidence="3" id="KW-0489">Methyltransferase</keyword>
<dbReference type="CDD" id="cd02440">
    <property type="entry name" value="AdoMet_MTases"/>
    <property type="match status" value="1"/>
</dbReference>
<feature type="compositionally biased region" description="Low complexity" evidence="9">
    <location>
        <begin position="66"/>
        <end position="83"/>
    </location>
</feature>
<sequence length="394" mass="42861">MSTIMYSFRSHFFKHLSSTTTLCASFFSGRRMCRPQTHSWFTSFTYTPTPHITRKHQGRFITTGAELSTPSSSSAPLLPSKASGGDSLTSSYLSVSIRCVKDVSDMLSEALLCYGASSTTVDESEDGNEVCVESIFSVSHDVKQCISLASNSIGLENIPSYQVVVHNQSDWIRAVQDSFQPVKVMEGLWIVPEWVSVPDPRATNIILNPGLAFGTGEHSTTKLCLFLLHDIIKGGETFLDFGTGSGILAIAAIKFGAALSVGFDTDAEAITAAQHNASLNGIGPTKFLLQLVPESNSLQIGTRLSAEISTRDKKNIDVFYEKEKYDVVIANILSNPLIELGNQIVSYAKRGAVVGLSGILSEQIPCILECYSELLEDMKVSSMDDWACIHGFKK</sequence>
<dbReference type="AlphaFoldDB" id="A0AAV0E7B6"/>
<dbReference type="SUPFAM" id="SSF53335">
    <property type="entry name" value="S-adenosyl-L-methionine-dependent methyltransferases"/>
    <property type="match status" value="1"/>
</dbReference>
<dbReference type="Pfam" id="PF06325">
    <property type="entry name" value="PrmA"/>
    <property type="match status" value="1"/>
</dbReference>
<comment type="caution">
    <text evidence="10">The sequence shown here is derived from an EMBL/GenBank/DDBJ whole genome shotgun (WGS) entry which is preliminary data.</text>
</comment>
<proteinExistence type="inferred from homology"/>
<dbReference type="PANTHER" id="PTHR43648:SF1">
    <property type="entry name" value="ELECTRON TRANSFER FLAVOPROTEIN BETA SUBUNIT LYSINE METHYLTRANSFERASE"/>
    <property type="match status" value="1"/>
</dbReference>
<keyword evidence="12" id="KW-1185">Reference proteome</keyword>
<keyword evidence="5" id="KW-0949">S-adenosyl-L-methionine</keyword>
<dbReference type="InterPro" id="IPR050078">
    <property type="entry name" value="Ribosomal_L11_MeTrfase_PrmA"/>
</dbReference>
<feature type="region of interest" description="Disordered" evidence="9">
    <location>
        <begin position="66"/>
        <end position="87"/>
    </location>
</feature>
<comment type="similarity">
    <text evidence="1">Belongs to the methyltransferase superfamily. PrmA family.</text>
</comment>
<comment type="similarity">
    <text evidence="6">Belongs to the methyltransferase superfamily. ETFBKMT family.</text>
</comment>
<dbReference type="GO" id="GO:0032259">
    <property type="term" value="P:methylation"/>
    <property type="evidence" value="ECO:0007669"/>
    <property type="project" value="UniProtKB-KW"/>
</dbReference>
<evidence type="ECO:0000256" key="9">
    <source>
        <dbReference type="SAM" id="MobiDB-lite"/>
    </source>
</evidence>
<evidence type="ECO:0000313" key="11">
    <source>
        <dbReference type="EMBL" id="CAH9148336.1"/>
    </source>
</evidence>
<dbReference type="EMBL" id="CAMAPF010000280">
    <property type="protein sequence ID" value="CAH9116493.1"/>
    <property type="molecule type" value="Genomic_DNA"/>
</dbReference>